<dbReference type="AlphaFoldDB" id="J9F818"/>
<proteinExistence type="predicted"/>
<accession>J9F818</accession>
<sequence>WSTILSYLKSHAAFVGMKQDRFRILLPNGTLDYFTEEKDGKTIRRIKANRPKAMCFDYLLLKEMFGIDLETEGVPENAEDD</sequence>
<dbReference type="EMBL" id="AMCI01008754">
    <property type="protein sequence ID" value="EJW90578.1"/>
    <property type="molecule type" value="Genomic_DNA"/>
</dbReference>
<protein>
    <submittedName>
        <fullName evidence="1">DNA primase</fullName>
    </submittedName>
</protein>
<name>J9F818_9ZZZZ</name>
<comment type="caution">
    <text evidence="1">The sequence shown here is derived from an EMBL/GenBank/DDBJ whole genome shotgun (WGS) entry which is preliminary data.</text>
</comment>
<organism evidence="1">
    <name type="scientific">gut metagenome</name>
    <dbReference type="NCBI Taxonomy" id="749906"/>
    <lineage>
        <taxon>unclassified sequences</taxon>
        <taxon>metagenomes</taxon>
        <taxon>organismal metagenomes</taxon>
    </lineage>
</organism>
<evidence type="ECO:0000313" key="1">
    <source>
        <dbReference type="EMBL" id="EJW90578.1"/>
    </source>
</evidence>
<feature type="non-terminal residue" evidence="1">
    <location>
        <position position="1"/>
    </location>
</feature>
<reference evidence="1" key="1">
    <citation type="journal article" date="2012" name="PLoS ONE">
        <title>Gene sets for utilization of primary and secondary nutrition supplies in the distal gut of endangered iberian lynx.</title>
        <authorList>
            <person name="Alcaide M."/>
            <person name="Messina E."/>
            <person name="Richter M."/>
            <person name="Bargiela R."/>
            <person name="Peplies J."/>
            <person name="Huws S.A."/>
            <person name="Newbold C.J."/>
            <person name="Golyshin P.N."/>
            <person name="Simon M.A."/>
            <person name="Lopez G."/>
            <person name="Yakimov M.M."/>
            <person name="Ferrer M."/>
        </authorList>
    </citation>
    <scope>NUCLEOTIDE SEQUENCE</scope>
</reference>
<gene>
    <name evidence="1" type="ORF">EVA_21315</name>
</gene>